<dbReference type="InterPro" id="IPR006091">
    <property type="entry name" value="Acyl-CoA_Oxase/DH_mid-dom"/>
</dbReference>
<dbReference type="Gene3D" id="1.20.140.10">
    <property type="entry name" value="Butyryl-CoA Dehydrogenase, subunit A, domain 3"/>
    <property type="match status" value="1"/>
</dbReference>
<dbReference type="SUPFAM" id="SSF56645">
    <property type="entry name" value="Acyl-CoA dehydrogenase NM domain-like"/>
    <property type="match status" value="1"/>
</dbReference>
<keyword evidence="10" id="KW-1185">Reference proteome</keyword>
<feature type="domain" description="Acyl-CoA dehydrogenase/oxidase N-terminal" evidence="8">
    <location>
        <begin position="7"/>
        <end position="119"/>
    </location>
</feature>
<gene>
    <name evidence="9" type="ORF">ACFSFY_03345</name>
</gene>
<dbReference type="InterPro" id="IPR009100">
    <property type="entry name" value="AcylCoA_DH/oxidase_NM_dom_sf"/>
</dbReference>
<dbReference type="InterPro" id="IPR006089">
    <property type="entry name" value="Acyl-CoA_DH_CS"/>
</dbReference>
<dbReference type="PANTHER" id="PTHR43884:SF12">
    <property type="entry name" value="ISOVALERYL-COA DEHYDROGENASE, MITOCHONDRIAL-RELATED"/>
    <property type="match status" value="1"/>
</dbReference>
<dbReference type="InterPro" id="IPR037069">
    <property type="entry name" value="AcylCoA_DH/ox_N_sf"/>
</dbReference>
<dbReference type="InterPro" id="IPR013786">
    <property type="entry name" value="AcylCoA_DH/ox_N"/>
</dbReference>
<evidence type="ECO:0000256" key="5">
    <source>
        <dbReference type="RuleBase" id="RU362125"/>
    </source>
</evidence>
<evidence type="ECO:0000259" key="8">
    <source>
        <dbReference type="Pfam" id="PF02771"/>
    </source>
</evidence>
<evidence type="ECO:0000256" key="4">
    <source>
        <dbReference type="ARBA" id="ARBA00022827"/>
    </source>
</evidence>
<feature type="domain" description="Acyl-CoA oxidase/dehydrogenase middle" evidence="7">
    <location>
        <begin position="123"/>
        <end position="219"/>
    </location>
</feature>
<dbReference type="PANTHER" id="PTHR43884">
    <property type="entry name" value="ACYL-COA DEHYDROGENASE"/>
    <property type="match status" value="1"/>
</dbReference>
<keyword evidence="3 5" id="KW-0285">Flavoprotein</keyword>
<comment type="similarity">
    <text evidence="2 5">Belongs to the acyl-CoA dehydrogenase family.</text>
</comment>
<dbReference type="Gene3D" id="2.40.110.10">
    <property type="entry name" value="Butyryl-CoA Dehydrogenase, subunit A, domain 2"/>
    <property type="match status" value="1"/>
</dbReference>
<dbReference type="InterPro" id="IPR009075">
    <property type="entry name" value="AcylCo_DH/oxidase_C"/>
</dbReference>
<keyword evidence="5" id="KW-0560">Oxidoreductase</keyword>
<dbReference type="PROSITE" id="PS00072">
    <property type="entry name" value="ACYL_COA_DH_1"/>
    <property type="match status" value="1"/>
</dbReference>
<evidence type="ECO:0000256" key="1">
    <source>
        <dbReference type="ARBA" id="ARBA00001974"/>
    </source>
</evidence>
<comment type="caution">
    <text evidence="9">The sequence shown here is derived from an EMBL/GenBank/DDBJ whole genome shotgun (WGS) entry which is preliminary data.</text>
</comment>
<name>A0ABW4SCI6_9BACL</name>
<proteinExistence type="inferred from homology"/>
<evidence type="ECO:0000259" key="6">
    <source>
        <dbReference type="Pfam" id="PF00441"/>
    </source>
</evidence>
<dbReference type="Pfam" id="PF02771">
    <property type="entry name" value="Acyl-CoA_dh_N"/>
    <property type="match status" value="1"/>
</dbReference>
<protein>
    <submittedName>
        <fullName evidence="9">Acyl-CoA dehydrogenase family protein</fullName>
    </submittedName>
</protein>
<dbReference type="Proteomes" id="UP001597218">
    <property type="component" value="Unassembled WGS sequence"/>
</dbReference>
<evidence type="ECO:0000256" key="2">
    <source>
        <dbReference type="ARBA" id="ARBA00009347"/>
    </source>
</evidence>
<evidence type="ECO:0000313" key="9">
    <source>
        <dbReference type="EMBL" id="MFD1927095.1"/>
    </source>
</evidence>
<evidence type="ECO:0000259" key="7">
    <source>
        <dbReference type="Pfam" id="PF02770"/>
    </source>
</evidence>
<accession>A0ABW4SCI6</accession>
<dbReference type="InterPro" id="IPR046373">
    <property type="entry name" value="Acyl-CoA_Oxase/DH_mid-dom_sf"/>
</dbReference>
<comment type="cofactor">
    <cofactor evidence="1 5">
        <name>FAD</name>
        <dbReference type="ChEBI" id="CHEBI:57692"/>
    </cofactor>
</comment>
<feature type="domain" description="Acyl-CoA dehydrogenase/oxidase C-terminal" evidence="6">
    <location>
        <begin position="232"/>
        <end position="380"/>
    </location>
</feature>
<dbReference type="EMBL" id="JBHUGI010000006">
    <property type="protein sequence ID" value="MFD1927095.1"/>
    <property type="molecule type" value="Genomic_DNA"/>
</dbReference>
<organism evidence="9 10">
    <name type="scientific">Sporosarcina siberiensis</name>
    <dbReference type="NCBI Taxonomy" id="1365606"/>
    <lineage>
        <taxon>Bacteria</taxon>
        <taxon>Bacillati</taxon>
        <taxon>Bacillota</taxon>
        <taxon>Bacilli</taxon>
        <taxon>Bacillales</taxon>
        <taxon>Caryophanaceae</taxon>
        <taxon>Sporosarcina</taxon>
    </lineage>
</organism>
<evidence type="ECO:0000256" key="3">
    <source>
        <dbReference type="ARBA" id="ARBA00022630"/>
    </source>
</evidence>
<dbReference type="Gene3D" id="1.10.540.10">
    <property type="entry name" value="Acyl-CoA dehydrogenase/oxidase, N-terminal domain"/>
    <property type="match status" value="1"/>
</dbReference>
<dbReference type="PROSITE" id="PS00073">
    <property type="entry name" value="ACYL_COA_DH_2"/>
    <property type="match status" value="1"/>
</dbReference>
<dbReference type="RefSeq" id="WP_381535751.1">
    <property type="nucleotide sequence ID" value="NZ_JBHUGI010000006.1"/>
</dbReference>
<sequence>MKASFLTDEHDMFREALRRMLDKEAYPHYETWEKQKEIPREFWLKLGESGFLLPWVEEKYGGLELDFSYSMILTEELEKVGVGLASGVCLHSDIVSPYIHALGTEKQKLKWLPKSVTGEFISAVAMTEPGAGSDLAGIRTTARKEGDFYILNGEKTFITNGLNADYVVVVCKTDTKAVPAYRGISLLVVEEGTPGFRRGKKLDKIGMHSSDTCELIFEDAKVPVENLLGEEGKGFYYLMEQLQQERLVVALQVQVEAEEMLRITIDYVKEREAFGSRIADFQNTQFKIAEMATEIDIGRTYVNTLTGKHILGDDIVKEVSMAKWWISEMAKRVASECLQLHGGYGYIEEYEIARRYRDIAVTSIYAGTTEIMKGIIAKKILED</sequence>
<dbReference type="Pfam" id="PF00441">
    <property type="entry name" value="Acyl-CoA_dh_1"/>
    <property type="match status" value="1"/>
</dbReference>
<reference evidence="10" key="1">
    <citation type="journal article" date="2019" name="Int. J. Syst. Evol. Microbiol.">
        <title>The Global Catalogue of Microorganisms (GCM) 10K type strain sequencing project: providing services to taxonomists for standard genome sequencing and annotation.</title>
        <authorList>
            <consortium name="The Broad Institute Genomics Platform"/>
            <consortium name="The Broad Institute Genome Sequencing Center for Infectious Disease"/>
            <person name="Wu L."/>
            <person name="Ma J."/>
        </authorList>
    </citation>
    <scope>NUCLEOTIDE SEQUENCE [LARGE SCALE GENOMIC DNA]</scope>
    <source>
        <strain evidence="10">CGMCC 4.7177</strain>
    </source>
</reference>
<keyword evidence="4 5" id="KW-0274">FAD</keyword>
<dbReference type="Pfam" id="PF02770">
    <property type="entry name" value="Acyl-CoA_dh_M"/>
    <property type="match status" value="1"/>
</dbReference>
<dbReference type="InterPro" id="IPR036250">
    <property type="entry name" value="AcylCo_DH-like_C"/>
</dbReference>
<dbReference type="SUPFAM" id="SSF47203">
    <property type="entry name" value="Acyl-CoA dehydrogenase C-terminal domain-like"/>
    <property type="match status" value="1"/>
</dbReference>
<evidence type="ECO:0000313" key="10">
    <source>
        <dbReference type="Proteomes" id="UP001597218"/>
    </source>
</evidence>